<dbReference type="AlphaFoldDB" id="A0A285KWF2"/>
<keyword evidence="5" id="KW-1185">Reference proteome</keyword>
<dbReference type="InterPro" id="IPR024516">
    <property type="entry name" value="Mce_C"/>
</dbReference>
<reference evidence="4 5" key="1">
    <citation type="submission" date="2017-09" db="EMBL/GenBank/DDBJ databases">
        <authorList>
            <person name="Ehlers B."/>
            <person name="Leendertz F.H."/>
        </authorList>
    </citation>
    <scope>NUCLEOTIDE SEQUENCE [LARGE SCALE GENOMIC DNA]</scope>
    <source>
        <strain evidence="4 5">DSM 45537</strain>
    </source>
</reference>
<dbReference type="Pfam" id="PF02470">
    <property type="entry name" value="MlaD"/>
    <property type="match status" value="1"/>
</dbReference>
<dbReference type="InterPro" id="IPR052336">
    <property type="entry name" value="MlaD_Phospholipid_Transporter"/>
</dbReference>
<evidence type="ECO:0000313" key="5">
    <source>
        <dbReference type="Proteomes" id="UP000219565"/>
    </source>
</evidence>
<gene>
    <name evidence="4" type="ORF">SAMN04244553_0658</name>
</gene>
<organism evidence="4 5">
    <name type="scientific">Nocardia amikacinitolerans</name>
    <dbReference type="NCBI Taxonomy" id="756689"/>
    <lineage>
        <taxon>Bacteria</taxon>
        <taxon>Bacillati</taxon>
        <taxon>Actinomycetota</taxon>
        <taxon>Actinomycetes</taxon>
        <taxon>Mycobacteriales</taxon>
        <taxon>Nocardiaceae</taxon>
        <taxon>Nocardia</taxon>
    </lineage>
</organism>
<keyword evidence="1" id="KW-1133">Transmembrane helix</keyword>
<dbReference type="STRING" id="1379680.GCA_001612615_00367"/>
<dbReference type="PANTHER" id="PTHR33371:SF19">
    <property type="entry name" value="MCE-FAMILY PROTEIN MCE4A"/>
    <property type="match status" value="1"/>
</dbReference>
<feature type="domain" description="Mce/MlaD" evidence="2">
    <location>
        <begin position="55"/>
        <end position="130"/>
    </location>
</feature>
<feature type="transmembrane region" description="Helical" evidence="1">
    <location>
        <begin position="26"/>
        <end position="47"/>
    </location>
</feature>
<evidence type="ECO:0000259" key="3">
    <source>
        <dbReference type="Pfam" id="PF11887"/>
    </source>
</evidence>
<dbReference type="PANTHER" id="PTHR33371">
    <property type="entry name" value="INTERMEMBRANE PHOSPHOLIPID TRANSPORT SYSTEM BINDING PROTEIN MLAD-RELATED"/>
    <property type="match status" value="1"/>
</dbReference>
<proteinExistence type="predicted"/>
<keyword evidence="1" id="KW-0472">Membrane</keyword>
<dbReference type="InterPro" id="IPR005693">
    <property type="entry name" value="Mce"/>
</dbReference>
<name>A0A285KWF2_9NOCA</name>
<dbReference type="Pfam" id="PF11887">
    <property type="entry name" value="Mce4_CUP1"/>
    <property type="match status" value="1"/>
</dbReference>
<evidence type="ECO:0000256" key="1">
    <source>
        <dbReference type="SAM" id="Phobius"/>
    </source>
</evidence>
<feature type="domain" description="Mammalian cell entry C-terminal" evidence="3">
    <location>
        <begin position="135"/>
        <end position="353"/>
    </location>
</feature>
<accession>A0A285KWF2</accession>
<dbReference type="EMBL" id="OBEG01000001">
    <property type="protein sequence ID" value="SNY76187.1"/>
    <property type="molecule type" value="Genomic_DNA"/>
</dbReference>
<dbReference type="InterPro" id="IPR003399">
    <property type="entry name" value="Mce/MlaD"/>
</dbReference>
<sequence length="409" mass="43573">MDARQQSSRGRFPILLATWAMVRLKLAGLAFLSVIAAVTLLAMSMYAGRFESTATVLVDAPRSGLVLDPDAAVRMRGVEIGRVAAVEPHADRVRLRLELDPELLRMVPENAMVDIRSTTVFGAKYVHFVPPAAPSRRSLTPGTLVRAESVTVEFNTLFQRLATVLAKVEPGQLNATLAALSAALQGRGELLGDLLARADVTLRQLNPSLPQLGRDMAATAEVTDLYADSAGELLRTIDNATATGATIADRAADLDEMLLNVVGLAETTRAVLTESEQPLATAVRLLRPGSALLNEYRAALRCVIVGIASVMPLAETIFGGMVPGAVFNANFLPASEPYQYPEDLPKVNATGGPDCSGIEQRMPGAHANYVVTDTAEGSPYVPSTSARLNTNPPKVFEIFFAGMPGVGRR</sequence>
<dbReference type="RefSeq" id="WP_425436905.1">
    <property type="nucleotide sequence ID" value="NZ_OBEG01000001.1"/>
</dbReference>
<dbReference type="GO" id="GO:0051701">
    <property type="term" value="P:biological process involved in interaction with host"/>
    <property type="evidence" value="ECO:0007669"/>
    <property type="project" value="TreeGrafter"/>
</dbReference>
<evidence type="ECO:0000313" key="4">
    <source>
        <dbReference type="EMBL" id="SNY76187.1"/>
    </source>
</evidence>
<evidence type="ECO:0000259" key="2">
    <source>
        <dbReference type="Pfam" id="PF02470"/>
    </source>
</evidence>
<dbReference type="Proteomes" id="UP000219565">
    <property type="component" value="Unassembled WGS sequence"/>
</dbReference>
<dbReference type="NCBIfam" id="TIGR00996">
    <property type="entry name" value="Mtu_fam_mce"/>
    <property type="match status" value="1"/>
</dbReference>
<keyword evidence="1" id="KW-0812">Transmembrane</keyword>
<protein>
    <submittedName>
        <fullName evidence="4">Phospholipid/cholesterol/gamma-HCH transport system substrate-binding protein</fullName>
    </submittedName>
</protein>
<dbReference type="GO" id="GO:0005576">
    <property type="term" value="C:extracellular region"/>
    <property type="evidence" value="ECO:0007669"/>
    <property type="project" value="TreeGrafter"/>
</dbReference>